<evidence type="ECO:0000313" key="2">
    <source>
        <dbReference type="Proteomes" id="UP000022447"/>
    </source>
</evidence>
<proteinExistence type="predicted"/>
<protein>
    <submittedName>
        <fullName evidence="1">Uncharacterized protein</fullName>
    </submittedName>
</protein>
<organism evidence="1 2">
    <name type="scientific">Roseivivax halodurans JCM 10272</name>
    <dbReference type="NCBI Taxonomy" id="1449350"/>
    <lineage>
        <taxon>Bacteria</taxon>
        <taxon>Pseudomonadati</taxon>
        <taxon>Pseudomonadota</taxon>
        <taxon>Alphaproteobacteria</taxon>
        <taxon>Rhodobacterales</taxon>
        <taxon>Roseobacteraceae</taxon>
        <taxon>Roseivivax</taxon>
    </lineage>
</organism>
<dbReference type="AlphaFoldDB" id="X7E9X1"/>
<dbReference type="RefSeq" id="WP_037267107.1">
    <property type="nucleotide sequence ID" value="NZ_JALZ01000063.1"/>
</dbReference>
<dbReference type="EMBL" id="JALZ01000063">
    <property type="protein sequence ID" value="ETX11996.1"/>
    <property type="molecule type" value="Genomic_DNA"/>
</dbReference>
<name>X7E9X1_9RHOB</name>
<dbReference type="Proteomes" id="UP000022447">
    <property type="component" value="Unassembled WGS sequence"/>
</dbReference>
<dbReference type="OrthoDB" id="7840572at2"/>
<gene>
    <name evidence="1" type="ORF">OCH239_18770</name>
</gene>
<evidence type="ECO:0000313" key="1">
    <source>
        <dbReference type="EMBL" id="ETX11996.1"/>
    </source>
</evidence>
<reference evidence="1 2" key="1">
    <citation type="submission" date="2014-01" db="EMBL/GenBank/DDBJ databases">
        <title>Roseivivax halodurans JCM 10272 Genome Sequencing.</title>
        <authorList>
            <person name="Lai Q."/>
            <person name="Li G."/>
            <person name="Shao Z."/>
        </authorList>
    </citation>
    <scope>NUCLEOTIDE SEQUENCE [LARGE SCALE GENOMIC DNA]</scope>
    <source>
        <strain evidence="1 2">JCM 10272</strain>
    </source>
</reference>
<accession>X7E9X1</accession>
<keyword evidence="2" id="KW-1185">Reference proteome</keyword>
<sequence>MLTNKFYKVGNFLARSNWTDDAIDRATDLLGNIADKLGKLLSKFSEPYETDLGMELGGSAEAIGTDTVTTADLKASMVDTEHSKIGVGFAQFTAAASGGASFATTDAYCDISSADFVFTSKTTHSGENWETTTQKVIAIDLDYFEFASPIVIDTDRTWSFDTTCDVVEGNVATAYFDVKLESEDTLSDVWLDALAVENAYSGSSIDATMVIG</sequence>
<comment type="caution">
    <text evidence="1">The sequence shown here is derived from an EMBL/GenBank/DDBJ whole genome shotgun (WGS) entry which is preliminary data.</text>
</comment>